<feature type="compositionally biased region" description="Low complexity" evidence="1">
    <location>
        <begin position="200"/>
        <end position="221"/>
    </location>
</feature>
<reference evidence="2" key="1">
    <citation type="submission" date="2015-08" db="EMBL/GenBank/DDBJ databases">
        <authorList>
            <person name="Babu N.S."/>
            <person name="Beckwith C.J."/>
            <person name="Beseler K.G."/>
            <person name="Brison A."/>
            <person name="Carone J.V."/>
            <person name="Caskin T.P."/>
            <person name="Diamond M."/>
            <person name="Durham M.E."/>
            <person name="Foxe J.M."/>
            <person name="Go M."/>
            <person name="Henderson B.A."/>
            <person name="Jones I.B."/>
            <person name="McGettigan J.A."/>
            <person name="Micheletti S.J."/>
            <person name="Nasrallah M.E."/>
            <person name="Ortiz D."/>
            <person name="Piller C.R."/>
            <person name="Privatt S.R."/>
            <person name="Schneider S.L."/>
            <person name="Sharp S."/>
            <person name="Smith T.C."/>
            <person name="Stanton J.D."/>
            <person name="Ullery H.E."/>
            <person name="Wilson R.J."/>
            <person name="Serrano M.G."/>
            <person name="Buck G."/>
            <person name="Lee V."/>
            <person name="Wang Y."/>
            <person name="Carvalho R."/>
            <person name="Voegtly L."/>
            <person name="Shi R."/>
            <person name="Duckworth R."/>
            <person name="Johnson A."/>
            <person name="Loviza R."/>
            <person name="Walstead R."/>
            <person name="Shah Z."/>
            <person name="Kiflezghi M."/>
            <person name="Wade K."/>
            <person name="Ball S.L."/>
            <person name="Bradley K.W."/>
            <person name="Asai D.J."/>
            <person name="Bowman C.A."/>
            <person name="Russell D.A."/>
            <person name="Pope W.H."/>
            <person name="Jacobs-Sera D."/>
            <person name="Hendrix R.W."/>
            <person name="Hatfull G.F."/>
        </authorList>
    </citation>
    <scope>NUCLEOTIDE SEQUENCE</scope>
</reference>
<gene>
    <name evidence="2" type="ORF">g.13353</name>
</gene>
<feature type="compositionally biased region" description="Low complexity" evidence="1">
    <location>
        <begin position="130"/>
        <end position="157"/>
    </location>
</feature>
<feature type="compositionally biased region" description="Low complexity" evidence="1">
    <location>
        <begin position="605"/>
        <end position="616"/>
    </location>
</feature>
<feature type="compositionally biased region" description="Low complexity" evidence="1">
    <location>
        <begin position="733"/>
        <end position="744"/>
    </location>
</feature>
<feature type="region of interest" description="Disordered" evidence="1">
    <location>
        <begin position="778"/>
        <end position="800"/>
    </location>
</feature>
<feature type="region of interest" description="Disordered" evidence="1">
    <location>
        <begin position="456"/>
        <end position="750"/>
    </location>
</feature>
<dbReference type="AlphaFoldDB" id="A0A1D1ZPS7"/>
<accession>A0A1D1ZPS7</accession>
<feature type="compositionally biased region" description="Low complexity" evidence="1">
    <location>
        <begin position="367"/>
        <end position="395"/>
    </location>
</feature>
<feature type="compositionally biased region" description="Basic and acidic residues" evidence="1">
    <location>
        <begin position="339"/>
        <end position="349"/>
    </location>
</feature>
<protein>
    <submittedName>
        <fullName evidence="2">Uncharacterized protein</fullName>
    </submittedName>
</protein>
<feature type="compositionally biased region" description="Acidic residues" evidence="1">
    <location>
        <begin position="176"/>
        <end position="196"/>
    </location>
</feature>
<proteinExistence type="predicted"/>
<evidence type="ECO:0000256" key="1">
    <source>
        <dbReference type="SAM" id="MobiDB-lite"/>
    </source>
</evidence>
<feature type="region of interest" description="Disordered" evidence="1">
    <location>
        <begin position="36"/>
        <end position="221"/>
    </location>
</feature>
<feature type="compositionally biased region" description="Low complexity" evidence="1">
    <location>
        <begin position="416"/>
        <end position="438"/>
    </location>
</feature>
<feature type="compositionally biased region" description="Low complexity" evidence="1">
    <location>
        <begin position="300"/>
        <end position="322"/>
    </location>
</feature>
<feature type="compositionally biased region" description="Basic and acidic residues" evidence="1">
    <location>
        <begin position="680"/>
        <end position="690"/>
    </location>
</feature>
<dbReference type="EMBL" id="GDKF01009652">
    <property type="protein sequence ID" value="JAT68970.1"/>
    <property type="molecule type" value="Transcribed_RNA"/>
</dbReference>
<feature type="region of interest" description="Disordered" evidence="1">
    <location>
        <begin position="300"/>
        <end position="438"/>
    </location>
</feature>
<feature type="compositionally biased region" description="Basic and acidic residues" evidence="1">
    <location>
        <begin position="506"/>
        <end position="519"/>
    </location>
</feature>
<organism evidence="2">
    <name type="scientific">Auxenochlorella protothecoides</name>
    <name type="common">Green microalga</name>
    <name type="synonym">Chlorella protothecoides</name>
    <dbReference type="NCBI Taxonomy" id="3075"/>
    <lineage>
        <taxon>Eukaryota</taxon>
        <taxon>Viridiplantae</taxon>
        <taxon>Chlorophyta</taxon>
        <taxon>core chlorophytes</taxon>
        <taxon>Trebouxiophyceae</taxon>
        <taxon>Chlorellales</taxon>
        <taxon>Chlorellaceae</taxon>
        <taxon>Auxenochlorella</taxon>
    </lineage>
</organism>
<feature type="compositionally biased region" description="Basic and acidic residues" evidence="1">
    <location>
        <begin position="476"/>
        <end position="490"/>
    </location>
</feature>
<sequence length="896" mass="91581">MVMVRTRGAREAPPPPLAGLGGRSLSDEELAWRLHQELNAGMGSPALHTRTRNPGTSTEGTSGEGSGPGAHRSPASPRGVAPVSPRAVRTRADPSLGPVRAAPAARDVAPEAARAPRTRAGGAVKPEPEPSAARDAPAPAPAAARGAAVSSAQARSRPATRHGGAQPTMRIRDGFSSEEEEEEEVKVESDAEEEDGGERAGPAAGPSRKRGAASAPAPARAAKPLRIPKLPMVLQGRGSWYRARVVKDAGDRVLLEFTGFEDQFPALWLARGTDRIWRGSYRGKDWKYLGGGAWEPKKAAGAGARHARKAAAGPGAHADAAASGEGPGAGDDSPSVHSARSDGDSHPSDGRAAPRAGDAGGQRRRSAAAATAEGLSEAARSVVGGRAAGDAGPGPHSQHEEVGSPSRRRDPATRPAAVATAEIGAAGDADEAPASPAAKRVRRILDPIVREALAAAGAGEPVHMGAGARRRAGARRLRDDPEVRVGEGRAGEGAAAPRGGRAGARRARDAEERPPRGVDGDEDWPGAGSRFPTQRGVKSTPAPVSGSGLGRTPTPETPLGRTSRRASLLASTPTAGGAMRAWREEEELAAAKEEGERAGAGPGAARGPDDGAAPAPSNEAGRGAGDAPGGAPPGAPRRRRKPATCARAPTGMDMDALPASPRAAPLPRKGGAGPWPGELADDRPEDDRHSGGAVAAAEADADAPQGRDRPPPGEPLAQPPEAHAAGRDRPRRAPAVVAAAAAQRTQRRAAGDARARAWARELVEEAEYERYDAMGATREVQQRARRPGAAAAPRGSRAHADPGALTAKEVYGSILGALGACVAGQEGVADLARCGSWDNPAKPLLFSACGGWSETRWHVGGAAAPPRILEVSSDLFAPRALALEEVGARPPLPLFH</sequence>
<evidence type="ECO:0000313" key="2">
    <source>
        <dbReference type="EMBL" id="JAT68970.1"/>
    </source>
</evidence>
<feature type="compositionally biased region" description="Low complexity" evidence="1">
    <location>
        <begin position="98"/>
        <end position="123"/>
    </location>
</feature>
<feature type="region of interest" description="Disordered" evidence="1">
    <location>
        <begin position="1"/>
        <end position="24"/>
    </location>
</feature>
<name>A0A1D1ZPS7_AUXPR</name>
<feature type="compositionally biased region" description="Low complexity" evidence="1">
    <location>
        <begin position="656"/>
        <end position="668"/>
    </location>
</feature>
<feature type="compositionally biased region" description="Basic and acidic residues" evidence="1">
    <location>
        <begin position="397"/>
        <end position="412"/>
    </location>
</feature>